<dbReference type="PRINTS" id="PR00332">
    <property type="entry name" value="HISTRIAD"/>
</dbReference>
<dbReference type="GO" id="GO:0003824">
    <property type="term" value="F:catalytic activity"/>
    <property type="evidence" value="ECO:0007669"/>
    <property type="project" value="InterPro"/>
</dbReference>
<dbReference type="InterPro" id="IPR019808">
    <property type="entry name" value="Histidine_triad_CS"/>
</dbReference>
<name>A0A644UVC8_9ZZZZ</name>
<feature type="domain" description="HIT" evidence="1">
    <location>
        <begin position="166"/>
        <end position="273"/>
    </location>
</feature>
<dbReference type="InterPro" id="IPR011146">
    <property type="entry name" value="HIT-like"/>
</dbReference>
<comment type="caution">
    <text evidence="2">The sequence shown here is derived from an EMBL/GenBank/DDBJ whole genome shotgun (WGS) entry which is preliminary data.</text>
</comment>
<evidence type="ECO:0000259" key="1">
    <source>
        <dbReference type="PROSITE" id="PS51084"/>
    </source>
</evidence>
<dbReference type="Pfam" id="PF13489">
    <property type="entry name" value="Methyltransf_23"/>
    <property type="match status" value="1"/>
</dbReference>
<dbReference type="EMBL" id="VSSQ01000170">
    <property type="protein sequence ID" value="MPL82947.1"/>
    <property type="molecule type" value="Genomic_DNA"/>
</dbReference>
<dbReference type="PANTHER" id="PTHR42997">
    <property type="entry name" value="HIT FAMILY HYDROLASE"/>
    <property type="match status" value="1"/>
</dbReference>
<dbReference type="Pfam" id="PF01230">
    <property type="entry name" value="HIT"/>
    <property type="match status" value="1"/>
</dbReference>
<dbReference type="PROSITE" id="PS00892">
    <property type="entry name" value="HIT_1"/>
    <property type="match status" value="1"/>
</dbReference>
<dbReference type="SUPFAM" id="SSF53335">
    <property type="entry name" value="S-adenosyl-L-methionine-dependent methyltransferases"/>
    <property type="match status" value="1"/>
</dbReference>
<dbReference type="Gene3D" id="3.40.50.150">
    <property type="entry name" value="Vaccinia Virus protein VP39"/>
    <property type="match status" value="1"/>
</dbReference>
<dbReference type="InterPro" id="IPR052908">
    <property type="entry name" value="AP-4-A_phosphorylase"/>
</dbReference>
<organism evidence="2">
    <name type="scientific">bioreactor metagenome</name>
    <dbReference type="NCBI Taxonomy" id="1076179"/>
    <lineage>
        <taxon>unclassified sequences</taxon>
        <taxon>metagenomes</taxon>
        <taxon>ecological metagenomes</taxon>
    </lineage>
</organism>
<dbReference type="InterPro" id="IPR001310">
    <property type="entry name" value="Histidine_triad_HIT"/>
</dbReference>
<accession>A0A644UVC8</accession>
<dbReference type="Gene3D" id="3.30.428.10">
    <property type="entry name" value="HIT-like"/>
    <property type="match status" value="1"/>
</dbReference>
<protein>
    <recommendedName>
        <fullName evidence="1">HIT domain-containing protein</fullName>
    </recommendedName>
</protein>
<dbReference type="InterPro" id="IPR036265">
    <property type="entry name" value="HIT-like_sf"/>
</dbReference>
<reference evidence="2" key="1">
    <citation type="submission" date="2019-08" db="EMBL/GenBank/DDBJ databases">
        <authorList>
            <person name="Kucharzyk K."/>
            <person name="Murdoch R.W."/>
            <person name="Higgins S."/>
            <person name="Loffler F."/>
        </authorList>
    </citation>
    <scope>NUCLEOTIDE SEQUENCE</scope>
</reference>
<dbReference type="AlphaFoldDB" id="A0A644UVC8"/>
<dbReference type="InterPro" id="IPR029063">
    <property type="entry name" value="SAM-dependent_MTases_sf"/>
</dbReference>
<gene>
    <name evidence="2" type="ORF">SDC9_28897</name>
</gene>
<dbReference type="PROSITE" id="PS51084">
    <property type="entry name" value="HIT_2"/>
    <property type="match status" value="1"/>
</dbReference>
<dbReference type="PANTHER" id="PTHR42997:SF1">
    <property type="entry name" value="AP-4-A PHOSPHORYLASE"/>
    <property type="match status" value="1"/>
</dbReference>
<sequence>MELKKLNPNSHLTAKERDRLSFPARILFERDVLKGEVLDFGCGFGKDVDLLSSKGVSIVGYDKHYFPNYPTKRYDTILCIYVLNVLLPEEQAIVLMELSQLIKPTGKVYIAVRRDVVYEGFRTHKIHQEKTYQCNVVLNSKSFYLNESCEIYEYQHCNQIKRSPNLKCPFCNPDSESKLIVESATAYAIYDKYPVNKGHALIIPKRHYGDYFELTFKEQSACMFMANKVKEIITTRYKPDGFNLGINVGMHAGQTINHVHIHLIPRYKGDVDDPTGGVRGVIPEKQRY</sequence>
<proteinExistence type="predicted"/>
<evidence type="ECO:0000313" key="2">
    <source>
        <dbReference type="EMBL" id="MPL82947.1"/>
    </source>
</evidence>
<dbReference type="SUPFAM" id="SSF54197">
    <property type="entry name" value="HIT-like"/>
    <property type="match status" value="1"/>
</dbReference>